<dbReference type="RefSeq" id="WP_380579112.1">
    <property type="nucleotide sequence ID" value="NZ_JBHSQJ010000007.1"/>
</dbReference>
<dbReference type="GO" id="GO:0032259">
    <property type="term" value="P:methylation"/>
    <property type="evidence" value="ECO:0007669"/>
    <property type="project" value="UniProtKB-KW"/>
</dbReference>
<dbReference type="CDD" id="cd02440">
    <property type="entry name" value="AdoMet_MTases"/>
    <property type="match status" value="1"/>
</dbReference>
<organism evidence="2 3">
    <name type="scientific">Streptacidiphilus monticola</name>
    <dbReference type="NCBI Taxonomy" id="2161674"/>
    <lineage>
        <taxon>Bacteria</taxon>
        <taxon>Bacillati</taxon>
        <taxon>Actinomycetota</taxon>
        <taxon>Actinomycetes</taxon>
        <taxon>Kitasatosporales</taxon>
        <taxon>Streptomycetaceae</taxon>
        <taxon>Streptacidiphilus</taxon>
    </lineage>
</organism>
<dbReference type="PANTHER" id="PTHR42912">
    <property type="entry name" value="METHYLTRANSFERASE"/>
    <property type="match status" value="1"/>
</dbReference>
<feature type="domain" description="Methyltransferase type 11" evidence="1">
    <location>
        <begin position="56"/>
        <end position="146"/>
    </location>
</feature>
<proteinExistence type="predicted"/>
<keyword evidence="2" id="KW-0489">Methyltransferase</keyword>
<dbReference type="Proteomes" id="UP001596174">
    <property type="component" value="Unassembled WGS sequence"/>
</dbReference>
<keyword evidence="2" id="KW-0808">Transferase</keyword>
<dbReference type="Gene3D" id="3.40.50.150">
    <property type="entry name" value="Vaccinia Virus protein VP39"/>
    <property type="match status" value="1"/>
</dbReference>
<evidence type="ECO:0000259" key="1">
    <source>
        <dbReference type="Pfam" id="PF08241"/>
    </source>
</evidence>
<protein>
    <submittedName>
        <fullName evidence="2">Class I SAM-dependent DNA methyltransferase</fullName>
    </submittedName>
</protein>
<dbReference type="Pfam" id="PF08241">
    <property type="entry name" value="Methyltransf_11"/>
    <property type="match status" value="1"/>
</dbReference>
<dbReference type="EMBL" id="JBHSQJ010000007">
    <property type="protein sequence ID" value="MFC5906061.1"/>
    <property type="molecule type" value="Genomic_DNA"/>
</dbReference>
<gene>
    <name evidence="2" type="ORF">ACFP3V_02345</name>
</gene>
<dbReference type="InterPro" id="IPR013216">
    <property type="entry name" value="Methyltransf_11"/>
</dbReference>
<dbReference type="PANTHER" id="PTHR42912:SF93">
    <property type="entry name" value="N6-ADENOSINE-METHYLTRANSFERASE TMT1A"/>
    <property type="match status" value="1"/>
</dbReference>
<keyword evidence="3" id="KW-1185">Reference proteome</keyword>
<dbReference type="InterPro" id="IPR050508">
    <property type="entry name" value="Methyltransf_Superfamily"/>
</dbReference>
<dbReference type="InterPro" id="IPR029063">
    <property type="entry name" value="SAM-dependent_MTases_sf"/>
</dbReference>
<dbReference type="GO" id="GO:0008168">
    <property type="term" value="F:methyltransferase activity"/>
    <property type="evidence" value="ECO:0007669"/>
    <property type="project" value="UniProtKB-KW"/>
</dbReference>
<name>A0ABW1FUI7_9ACTN</name>
<reference evidence="3" key="1">
    <citation type="journal article" date="2019" name="Int. J. Syst. Evol. Microbiol.">
        <title>The Global Catalogue of Microorganisms (GCM) 10K type strain sequencing project: providing services to taxonomists for standard genome sequencing and annotation.</title>
        <authorList>
            <consortium name="The Broad Institute Genomics Platform"/>
            <consortium name="The Broad Institute Genome Sequencing Center for Infectious Disease"/>
            <person name="Wu L."/>
            <person name="Ma J."/>
        </authorList>
    </citation>
    <scope>NUCLEOTIDE SEQUENCE [LARGE SCALE GENOMIC DNA]</scope>
    <source>
        <strain evidence="3">JCM 4816</strain>
    </source>
</reference>
<comment type="caution">
    <text evidence="2">The sequence shown here is derived from an EMBL/GenBank/DDBJ whole genome shotgun (WGS) entry which is preliminary data.</text>
</comment>
<evidence type="ECO:0000313" key="2">
    <source>
        <dbReference type="EMBL" id="MFC5906061.1"/>
    </source>
</evidence>
<evidence type="ECO:0000313" key="3">
    <source>
        <dbReference type="Proteomes" id="UP001596174"/>
    </source>
</evidence>
<dbReference type="SUPFAM" id="SSF53335">
    <property type="entry name" value="S-adenosyl-L-methionine-dependent methyltransferases"/>
    <property type="match status" value="1"/>
</dbReference>
<sequence length="230" mass="25230">MPTDFARFDARGYPVLDVREGYARWVGTYEETVEDAMDLHVLAELRAPSWSGRAADLACGTGRTGAWLRAQGVAEVDGVDLTPEMLARAEQRGAHASLRLADIAETGLDSGSYDLVVSSLVDEHLADLRPLYREAFRLARPGGCFVTVGLHPFFIMAAGMPTHFTTAEGEHFAITTHVHLPSDHIAAGLGSGWQLAEFREEVVGDAWVALKPKWERLRGTPVSAAYVWRR</sequence>
<accession>A0ABW1FUI7</accession>